<comment type="caution">
    <text evidence="2">The sequence shown here is derived from an EMBL/GenBank/DDBJ whole genome shotgun (WGS) entry which is preliminary data.</text>
</comment>
<evidence type="ECO:0000256" key="1">
    <source>
        <dbReference type="SAM" id="MobiDB-lite"/>
    </source>
</evidence>
<name>A0AAD8GS23_9APIA</name>
<dbReference type="AlphaFoldDB" id="A0AAD8GS23"/>
<dbReference type="Proteomes" id="UP001237642">
    <property type="component" value="Unassembled WGS sequence"/>
</dbReference>
<proteinExistence type="predicted"/>
<sequence>MVPFSSQKNREGCDRYVENRKATKEETARVNQNIVEEANKKKTDELVALRNDVDQLTTMITGIDKNVALMSNDIKNISKNVMIQATASFANHQDLVKKGESSATILVC</sequence>
<dbReference type="EMBL" id="JAUIZM010000014">
    <property type="protein sequence ID" value="KAK1353038.1"/>
    <property type="molecule type" value="Genomic_DNA"/>
</dbReference>
<organism evidence="2 3">
    <name type="scientific">Heracleum sosnowskyi</name>
    <dbReference type="NCBI Taxonomy" id="360622"/>
    <lineage>
        <taxon>Eukaryota</taxon>
        <taxon>Viridiplantae</taxon>
        <taxon>Streptophyta</taxon>
        <taxon>Embryophyta</taxon>
        <taxon>Tracheophyta</taxon>
        <taxon>Spermatophyta</taxon>
        <taxon>Magnoliopsida</taxon>
        <taxon>eudicotyledons</taxon>
        <taxon>Gunneridae</taxon>
        <taxon>Pentapetalae</taxon>
        <taxon>asterids</taxon>
        <taxon>campanulids</taxon>
        <taxon>Apiales</taxon>
        <taxon>Apiaceae</taxon>
        <taxon>Apioideae</taxon>
        <taxon>apioid superclade</taxon>
        <taxon>Tordylieae</taxon>
        <taxon>Tordyliinae</taxon>
        <taxon>Heracleum</taxon>
    </lineage>
</organism>
<evidence type="ECO:0000313" key="2">
    <source>
        <dbReference type="EMBL" id="KAK1353038.1"/>
    </source>
</evidence>
<feature type="region of interest" description="Disordered" evidence="1">
    <location>
        <begin position="1"/>
        <end position="20"/>
    </location>
</feature>
<feature type="compositionally biased region" description="Basic and acidic residues" evidence="1">
    <location>
        <begin position="8"/>
        <end position="20"/>
    </location>
</feature>
<evidence type="ECO:0000313" key="3">
    <source>
        <dbReference type="Proteomes" id="UP001237642"/>
    </source>
</evidence>
<reference evidence="2" key="1">
    <citation type="submission" date="2023-02" db="EMBL/GenBank/DDBJ databases">
        <title>Genome of toxic invasive species Heracleum sosnowskyi carries increased number of genes despite the absence of recent whole-genome duplications.</title>
        <authorList>
            <person name="Schelkunov M."/>
            <person name="Shtratnikova V."/>
            <person name="Makarenko M."/>
            <person name="Klepikova A."/>
            <person name="Omelchenko D."/>
            <person name="Novikova G."/>
            <person name="Obukhova E."/>
            <person name="Bogdanov V."/>
            <person name="Penin A."/>
            <person name="Logacheva M."/>
        </authorList>
    </citation>
    <scope>NUCLEOTIDE SEQUENCE</scope>
    <source>
        <strain evidence="2">Hsosn_3</strain>
        <tissue evidence="2">Leaf</tissue>
    </source>
</reference>
<accession>A0AAD8GS23</accession>
<gene>
    <name evidence="2" type="ORF">POM88_052876</name>
</gene>
<keyword evidence="3" id="KW-1185">Reference proteome</keyword>
<reference evidence="2" key="2">
    <citation type="submission" date="2023-05" db="EMBL/GenBank/DDBJ databases">
        <authorList>
            <person name="Schelkunov M.I."/>
        </authorList>
    </citation>
    <scope>NUCLEOTIDE SEQUENCE</scope>
    <source>
        <strain evidence="2">Hsosn_3</strain>
        <tissue evidence="2">Leaf</tissue>
    </source>
</reference>
<protein>
    <submittedName>
        <fullName evidence="2">Uncharacterized protein</fullName>
    </submittedName>
</protein>